<dbReference type="EMBL" id="JAADJZ010000011">
    <property type="protein sequence ID" value="KAF2871746.1"/>
    <property type="molecule type" value="Genomic_DNA"/>
</dbReference>
<evidence type="ECO:0000313" key="3">
    <source>
        <dbReference type="Proteomes" id="UP000481861"/>
    </source>
</evidence>
<dbReference type="OrthoDB" id="3797797at2759"/>
<name>A0A7C8I858_9PLEO</name>
<keyword evidence="3" id="KW-1185">Reference proteome</keyword>
<accession>A0A7C8I858</accession>
<organism evidence="2 3">
    <name type="scientific">Massariosphaeria phaeospora</name>
    <dbReference type="NCBI Taxonomy" id="100035"/>
    <lineage>
        <taxon>Eukaryota</taxon>
        <taxon>Fungi</taxon>
        <taxon>Dikarya</taxon>
        <taxon>Ascomycota</taxon>
        <taxon>Pezizomycotina</taxon>
        <taxon>Dothideomycetes</taxon>
        <taxon>Pleosporomycetidae</taxon>
        <taxon>Pleosporales</taxon>
        <taxon>Pleosporales incertae sedis</taxon>
        <taxon>Massariosphaeria</taxon>
    </lineage>
</organism>
<evidence type="ECO:0000256" key="1">
    <source>
        <dbReference type="SAM" id="MobiDB-lite"/>
    </source>
</evidence>
<gene>
    <name evidence="2" type="ORF">BDV95DRAFT_637006</name>
</gene>
<protein>
    <recommendedName>
        <fullName evidence="4">F-box domain-containing protein</fullName>
    </recommendedName>
</protein>
<dbReference type="InterPro" id="IPR032675">
    <property type="entry name" value="LRR_dom_sf"/>
</dbReference>
<dbReference type="SUPFAM" id="SSF52047">
    <property type="entry name" value="RNI-like"/>
    <property type="match status" value="1"/>
</dbReference>
<reference evidence="2 3" key="1">
    <citation type="submission" date="2020-01" db="EMBL/GenBank/DDBJ databases">
        <authorList>
            <consortium name="DOE Joint Genome Institute"/>
            <person name="Haridas S."/>
            <person name="Albert R."/>
            <person name="Binder M."/>
            <person name="Bloem J."/>
            <person name="Labutti K."/>
            <person name="Salamov A."/>
            <person name="Andreopoulos B."/>
            <person name="Baker S.E."/>
            <person name="Barry K."/>
            <person name="Bills G."/>
            <person name="Bluhm B.H."/>
            <person name="Cannon C."/>
            <person name="Castanera R."/>
            <person name="Culley D.E."/>
            <person name="Daum C."/>
            <person name="Ezra D."/>
            <person name="Gonzalez J.B."/>
            <person name="Henrissat B."/>
            <person name="Kuo A."/>
            <person name="Liang C."/>
            <person name="Lipzen A."/>
            <person name="Lutzoni F."/>
            <person name="Magnuson J."/>
            <person name="Mondo S."/>
            <person name="Nolan M."/>
            <person name="Ohm R."/>
            <person name="Pangilinan J."/>
            <person name="Park H.-J.H."/>
            <person name="Ramirez L."/>
            <person name="Alfaro M."/>
            <person name="Sun H."/>
            <person name="Tritt A."/>
            <person name="Yoshinaga Y."/>
            <person name="Zwiers L.-H.L."/>
            <person name="Turgeon B.G."/>
            <person name="Goodwin S.B."/>
            <person name="Spatafora J.W."/>
            <person name="Crous P.W."/>
            <person name="Grigoriev I.V."/>
        </authorList>
    </citation>
    <scope>NUCLEOTIDE SEQUENCE [LARGE SCALE GENOMIC DNA]</scope>
    <source>
        <strain evidence="2 3">CBS 611.86</strain>
    </source>
</reference>
<proteinExistence type="predicted"/>
<feature type="region of interest" description="Disordered" evidence="1">
    <location>
        <begin position="68"/>
        <end position="107"/>
    </location>
</feature>
<dbReference type="Gene3D" id="3.80.10.10">
    <property type="entry name" value="Ribonuclease Inhibitor"/>
    <property type="match status" value="1"/>
</dbReference>
<dbReference type="Proteomes" id="UP000481861">
    <property type="component" value="Unassembled WGS sequence"/>
</dbReference>
<evidence type="ECO:0008006" key="4">
    <source>
        <dbReference type="Google" id="ProtNLM"/>
    </source>
</evidence>
<sequence>MKEPPNYASQPRRVEQSHKSVQHFSISALSQPVYQSLDIHLVPQTSTCHQSGPRRNVSSKGLESIGFANVSEEDASKDRAATEEPAPEILPVDQPKPRSRKPIVKGEKEPYFRFSPSSWDGGTSKYYDVIGTCTRKLVFGYGFKLTDEHVDDFVAMGPPVCGKLLTEAGILKLAEACPKLRRIHLPDTSNIKDQTFIDLLRLCPQLAHVEICGGLANDEGAVLTSEIFQTLEDNTDLCPKLKKLRLQESRKTKFMNAMRKLTRARPGLVVELVDMHQEKKWGDWDIVESKTSYKKGRELRGC</sequence>
<dbReference type="AlphaFoldDB" id="A0A7C8I858"/>
<feature type="region of interest" description="Disordered" evidence="1">
    <location>
        <begin position="1"/>
        <end position="21"/>
    </location>
</feature>
<evidence type="ECO:0000313" key="2">
    <source>
        <dbReference type="EMBL" id="KAF2871746.1"/>
    </source>
</evidence>
<comment type="caution">
    <text evidence="2">The sequence shown here is derived from an EMBL/GenBank/DDBJ whole genome shotgun (WGS) entry which is preliminary data.</text>
</comment>